<evidence type="ECO:0000313" key="6">
    <source>
        <dbReference type="Proteomes" id="UP001278500"/>
    </source>
</evidence>
<dbReference type="EMBL" id="JAUEPP010000002">
    <property type="protein sequence ID" value="KAK3350827.1"/>
    <property type="molecule type" value="Genomic_DNA"/>
</dbReference>
<gene>
    <name evidence="5" type="ORF">B0H65DRAFT_456036</name>
</gene>
<dbReference type="GO" id="GO:0016787">
    <property type="term" value="F:hydrolase activity"/>
    <property type="evidence" value="ECO:0007669"/>
    <property type="project" value="UniProtKB-KW"/>
</dbReference>
<dbReference type="SUPFAM" id="SSF53474">
    <property type="entry name" value="alpha/beta-Hydrolases"/>
    <property type="match status" value="1"/>
</dbReference>
<protein>
    <submittedName>
        <fullName evidence="5">Triacylglycerol lipase</fullName>
    </submittedName>
</protein>
<dbReference type="InterPro" id="IPR029058">
    <property type="entry name" value="AB_hydrolase_fold"/>
</dbReference>
<reference evidence="5" key="1">
    <citation type="journal article" date="2023" name="Mol. Phylogenet. Evol.">
        <title>Genome-scale phylogeny and comparative genomics of the fungal order Sordariales.</title>
        <authorList>
            <person name="Hensen N."/>
            <person name="Bonometti L."/>
            <person name="Westerberg I."/>
            <person name="Brannstrom I.O."/>
            <person name="Guillou S."/>
            <person name="Cros-Aarteil S."/>
            <person name="Calhoun S."/>
            <person name="Haridas S."/>
            <person name="Kuo A."/>
            <person name="Mondo S."/>
            <person name="Pangilinan J."/>
            <person name="Riley R."/>
            <person name="LaButti K."/>
            <person name="Andreopoulos B."/>
            <person name="Lipzen A."/>
            <person name="Chen C."/>
            <person name="Yan M."/>
            <person name="Daum C."/>
            <person name="Ng V."/>
            <person name="Clum A."/>
            <person name="Steindorff A."/>
            <person name="Ohm R.A."/>
            <person name="Martin F."/>
            <person name="Silar P."/>
            <person name="Natvig D.O."/>
            <person name="Lalanne C."/>
            <person name="Gautier V."/>
            <person name="Ament-Velasquez S.L."/>
            <person name="Kruys A."/>
            <person name="Hutchinson M.I."/>
            <person name="Powell A.J."/>
            <person name="Barry K."/>
            <person name="Miller A.N."/>
            <person name="Grigoriev I.V."/>
            <person name="Debuchy R."/>
            <person name="Gladieux P."/>
            <person name="Hiltunen Thoren M."/>
            <person name="Johannesson H."/>
        </authorList>
    </citation>
    <scope>NUCLEOTIDE SEQUENCE</scope>
    <source>
        <strain evidence="5">CBS 560.94</strain>
    </source>
</reference>
<dbReference type="Proteomes" id="UP001278500">
    <property type="component" value="Unassembled WGS sequence"/>
</dbReference>
<dbReference type="CDD" id="cd00519">
    <property type="entry name" value="Lipase_3"/>
    <property type="match status" value="1"/>
</dbReference>
<evidence type="ECO:0000256" key="2">
    <source>
        <dbReference type="ARBA" id="ARBA00022801"/>
    </source>
</evidence>
<evidence type="ECO:0000313" key="5">
    <source>
        <dbReference type="EMBL" id="KAK3350827.1"/>
    </source>
</evidence>
<keyword evidence="6" id="KW-1185">Reference proteome</keyword>
<reference evidence="5" key="2">
    <citation type="submission" date="2023-06" db="EMBL/GenBank/DDBJ databases">
        <authorList>
            <consortium name="Lawrence Berkeley National Laboratory"/>
            <person name="Haridas S."/>
            <person name="Hensen N."/>
            <person name="Bonometti L."/>
            <person name="Westerberg I."/>
            <person name="Brannstrom I.O."/>
            <person name="Guillou S."/>
            <person name="Cros-Aarteil S."/>
            <person name="Calhoun S."/>
            <person name="Kuo A."/>
            <person name="Mondo S."/>
            <person name="Pangilinan J."/>
            <person name="Riley R."/>
            <person name="Labutti K."/>
            <person name="Andreopoulos B."/>
            <person name="Lipzen A."/>
            <person name="Chen C."/>
            <person name="Yanf M."/>
            <person name="Daum C."/>
            <person name="Ng V."/>
            <person name="Clum A."/>
            <person name="Steindorff A."/>
            <person name="Ohm R."/>
            <person name="Martin F."/>
            <person name="Silar P."/>
            <person name="Natvig D."/>
            <person name="Lalanne C."/>
            <person name="Gautier V."/>
            <person name="Ament-Velasquez S.L."/>
            <person name="Kruys A."/>
            <person name="Hutchinson M.I."/>
            <person name="Powell A.J."/>
            <person name="Barry K."/>
            <person name="Miller A.N."/>
            <person name="Grigoriev I.V."/>
            <person name="Debuchy R."/>
            <person name="Gladieux P."/>
            <person name="Thoren M.H."/>
            <person name="Johannesson H."/>
        </authorList>
    </citation>
    <scope>NUCLEOTIDE SEQUENCE</scope>
    <source>
        <strain evidence="5">CBS 560.94</strain>
    </source>
</reference>
<sequence length="346" mass="36869">MKASLFLASAMAATGLAAPSTSPNVAKRADVTTDELSKLHYWAEQAGTAYCNSNNAAGTPVACSNRVCPTVAGDKAVTIASFTGYTTDIRGLVSVDPVKKVIAVSFRGSSSVQNWMADENFVQVPCDLVSGCLVHAGFYTAWKEVATKVTAAVQSAHATNPDYSIGVTGHSLGAAVATLAAAYLRKAGYTADLITFGSPRVGNEAFVAFVTNQPGDEYRVTHASDPVPRVPPIYDNYRHTSPEWWINTESTQPTTSQVKICEGYANIQCNAGTLSYNIADHLNYFGSIGGCLVGGRGFGWKRDDTNVAASNVTDEELETRVKQWTAEDVAYVKSNNLETDLKALVL</sequence>
<dbReference type="InterPro" id="IPR051299">
    <property type="entry name" value="AB_hydrolase_lip/est"/>
</dbReference>
<evidence type="ECO:0000256" key="3">
    <source>
        <dbReference type="SAM" id="SignalP"/>
    </source>
</evidence>
<keyword evidence="2" id="KW-0378">Hydrolase</keyword>
<dbReference type="InterPro" id="IPR002921">
    <property type="entry name" value="Fungal_lipase-type"/>
</dbReference>
<comment type="caution">
    <text evidence="5">The sequence shown here is derived from an EMBL/GenBank/DDBJ whole genome shotgun (WGS) entry which is preliminary data.</text>
</comment>
<dbReference type="RefSeq" id="XP_062684122.1">
    <property type="nucleotide sequence ID" value="XM_062826270.1"/>
</dbReference>
<evidence type="ECO:0000256" key="1">
    <source>
        <dbReference type="ARBA" id="ARBA00022729"/>
    </source>
</evidence>
<dbReference type="PANTHER" id="PTHR46640">
    <property type="entry name" value="TRIACYLGLYCEROL LIPASE, PUTATIVE (AFU_ORTHOLOGUE AFUA_6G06510)-RELATED"/>
    <property type="match status" value="1"/>
</dbReference>
<feature type="domain" description="Fungal lipase-type" evidence="4">
    <location>
        <begin position="104"/>
        <end position="233"/>
    </location>
</feature>
<organism evidence="5 6">
    <name type="scientific">Neurospora tetraspora</name>
    <dbReference type="NCBI Taxonomy" id="94610"/>
    <lineage>
        <taxon>Eukaryota</taxon>
        <taxon>Fungi</taxon>
        <taxon>Dikarya</taxon>
        <taxon>Ascomycota</taxon>
        <taxon>Pezizomycotina</taxon>
        <taxon>Sordariomycetes</taxon>
        <taxon>Sordariomycetidae</taxon>
        <taxon>Sordariales</taxon>
        <taxon>Sordariaceae</taxon>
        <taxon>Neurospora</taxon>
    </lineage>
</organism>
<dbReference type="GeneID" id="87863424"/>
<accession>A0AAE0MTW9</accession>
<dbReference type="Pfam" id="PF01764">
    <property type="entry name" value="Lipase_3"/>
    <property type="match status" value="1"/>
</dbReference>
<evidence type="ECO:0000259" key="4">
    <source>
        <dbReference type="Pfam" id="PF01764"/>
    </source>
</evidence>
<dbReference type="GO" id="GO:0006629">
    <property type="term" value="P:lipid metabolic process"/>
    <property type="evidence" value="ECO:0007669"/>
    <property type="project" value="InterPro"/>
</dbReference>
<proteinExistence type="predicted"/>
<dbReference type="Gene3D" id="3.40.50.1820">
    <property type="entry name" value="alpha/beta hydrolase"/>
    <property type="match status" value="1"/>
</dbReference>
<keyword evidence="1 3" id="KW-0732">Signal</keyword>
<dbReference type="PANTHER" id="PTHR46640:SF1">
    <property type="entry name" value="FUNGAL LIPASE-LIKE DOMAIN-CONTAINING PROTEIN-RELATED"/>
    <property type="match status" value="1"/>
</dbReference>
<dbReference type="AlphaFoldDB" id="A0AAE0MTW9"/>
<name>A0AAE0MTW9_9PEZI</name>
<feature type="signal peptide" evidence="3">
    <location>
        <begin position="1"/>
        <end position="17"/>
    </location>
</feature>
<feature type="chain" id="PRO_5042297655" evidence="3">
    <location>
        <begin position="18"/>
        <end position="346"/>
    </location>
</feature>